<comment type="caution">
    <text evidence="2">The sequence shown here is derived from an EMBL/GenBank/DDBJ whole genome shotgun (WGS) entry which is preliminary data.</text>
</comment>
<name>A0A011UXX3_RUMAL</name>
<reference evidence="2 3" key="1">
    <citation type="submission" date="2013-06" db="EMBL/GenBank/DDBJ databases">
        <title>Rumen cellulosomics: divergent fiber-degrading strategies revealed by comparative genome-wide analysis of six Ruminococcal strains.</title>
        <authorList>
            <person name="Dassa B."/>
            <person name="Borovok I."/>
            <person name="Lamed R."/>
            <person name="Flint H."/>
            <person name="Yeoman C.J."/>
            <person name="White B."/>
            <person name="Bayer E.A."/>
        </authorList>
    </citation>
    <scope>NUCLEOTIDE SEQUENCE [LARGE SCALE GENOMIC DNA]</scope>
    <source>
        <strain evidence="2 3">SY3</strain>
    </source>
</reference>
<organism evidence="2 3">
    <name type="scientific">Ruminococcus albus SY3</name>
    <dbReference type="NCBI Taxonomy" id="1341156"/>
    <lineage>
        <taxon>Bacteria</taxon>
        <taxon>Bacillati</taxon>
        <taxon>Bacillota</taxon>
        <taxon>Clostridia</taxon>
        <taxon>Eubacteriales</taxon>
        <taxon>Oscillospiraceae</taxon>
        <taxon>Ruminococcus</taxon>
    </lineage>
</organism>
<sequence>MEALIVLVIVTVLLLILGVSAEVLIIGFLGLLGLMMGSLFLFFAYCIIRMTQSKKCIGKVAKVDINPKYGFSTPVYEIDGENYENVFPCEVIMKKQLYYEGRECKLLLDKKRSKVFDGNARISSVVGILLSAVSFVMILSYMMEIL</sequence>
<dbReference type="RefSeq" id="WP_037290200.1">
    <property type="nucleotide sequence ID" value="NZ_JEOB01000004.1"/>
</dbReference>
<dbReference type="AlphaFoldDB" id="A0A011UXX3"/>
<gene>
    <name evidence="2" type="ORF">RASY3_17355</name>
</gene>
<protein>
    <submittedName>
        <fullName evidence="2">Uncharacterized protein</fullName>
    </submittedName>
</protein>
<keyword evidence="1" id="KW-1133">Transmembrane helix</keyword>
<dbReference type="Proteomes" id="UP000021369">
    <property type="component" value="Unassembled WGS sequence"/>
</dbReference>
<accession>A0A011UXX3</accession>
<evidence type="ECO:0000313" key="3">
    <source>
        <dbReference type="Proteomes" id="UP000021369"/>
    </source>
</evidence>
<dbReference type="EMBL" id="JEOB01000004">
    <property type="protein sequence ID" value="EXM38062.1"/>
    <property type="molecule type" value="Genomic_DNA"/>
</dbReference>
<dbReference type="PATRIC" id="fig|1341156.4.peg.3072"/>
<evidence type="ECO:0000313" key="2">
    <source>
        <dbReference type="EMBL" id="EXM38062.1"/>
    </source>
</evidence>
<feature type="transmembrane region" description="Helical" evidence="1">
    <location>
        <begin position="31"/>
        <end position="48"/>
    </location>
</feature>
<evidence type="ECO:0000256" key="1">
    <source>
        <dbReference type="SAM" id="Phobius"/>
    </source>
</evidence>
<feature type="transmembrane region" description="Helical" evidence="1">
    <location>
        <begin position="120"/>
        <end position="143"/>
    </location>
</feature>
<keyword evidence="1" id="KW-0812">Transmembrane</keyword>
<keyword evidence="3" id="KW-1185">Reference proteome</keyword>
<proteinExistence type="predicted"/>
<dbReference type="OrthoDB" id="1828884at2"/>
<keyword evidence="1" id="KW-0472">Membrane</keyword>